<feature type="transmembrane region" description="Helical" evidence="6">
    <location>
        <begin position="561"/>
        <end position="580"/>
    </location>
</feature>
<keyword evidence="2 6" id="KW-0812">Transmembrane</keyword>
<feature type="transmembrane region" description="Helical" evidence="6">
    <location>
        <begin position="301"/>
        <end position="321"/>
    </location>
</feature>
<dbReference type="PANTHER" id="PTHR43077">
    <property type="entry name" value="TRANSPORT PERMEASE YVFS-RELATED"/>
    <property type="match status" value="1"/>
</dbReference>
<keyword evidence="8" id="KW-1185">Reference proteome</keyword>
<feature type="transmembrane region" description="Helical" evidence="6">
    <location>
        <begin position="82"/>
        <end position="101"/>
    </location>
</feature>
<comment type="subcellular location">
    <subcellularLocation>
        <location evidence="1">Membrane</location>
        <topology evidence="1">Multi-pass membrane protein</topology>
    </subcellularLocation>
</comment>
<evidence type="ECO:0000256" key="5">
    <source>
        <dbReference type="SAM" id="MobiDB-lite"/>
    </source>
</evidence>
<feature type="transmembrane region" description="Helical" evidence="6">
    <location>
        <begin position="250"/>
        <end position="269"/>
    </location>
</feature>
<evidence type="ECO:0000256" key="6">
    <source>
        <dbReference type="SAM" id="Phobius"/>
    </source>
</evidence>
<accession>A0A6H0SHC6</accession>
<evidence type="ECO:0000256" key="4">
    <source>
        <dbReference type="ARBA" id="ARBA00023136"/>
    </source>
</evidence>
<feature type="transmembrane region" description="Helical" evidence="6">
    <location>
        <begin position="650"/>
        <end position="675"/>
    </location>
</feature>
<proteinExistence type="predicted"/>
<feature type="transmembrane region" description="Helical" evidence="6">
    <location>
        <begin position="421"/>
        <end position="443"/>
    </location>
</feature>
<organism evidence="7 8">
    <name type="scientific">Glutamicibacter mishrai</name>
    <dbReference type="NCBI Taxonomy" id="1775880"/>
    <lineage>
        <taxon>Bacteria</taxon>
        <taxon>Bacillati</taxon>
        <taxon>Actinomycetota</taxon>
        <taxon>Actinomycetes</taxon>
        <taxon>Micrococcales</taxon>
        <taxon>Micrococcaceae</taxon>
        <taxon>Glutamicibacter</taxon>
    </lineage>
</organism>
<reference evidence="7 8" key="1">
    <citation type="submission" date="2018-09" db="EMBL/GenBank/DDBJ databases">
        <title>Glutamicibacter mishrai S5-52T (LMG 29155T = KCTC 39846T).</title>
        <authorList>
            <person name="Das S.K."/>
        </authorList>
    </citation>
    <scope>NUCLEOTIDE SEQUENCE [LARGE SCALE GENOMIC DNA]</scope>
    <source>
        <strain evidence="7 8">S5-52</strain>
    </source>
</reference>
<protein>
    <submittedName>
        <fullName evidence="7">DUF3533 domain-containing protein</fullName>
    </submittedName>
</protein>
<feature type="transmembrane region" description="Helical" evidence="6">
    <location>
        <begin position="707"/>
        <end position="728"/>
    </location>
</feature>
<dbReference type="Proteomes" id="UP000502331">
    <property type="component" value="Chromosome"/>
</dbReference>
<keyword evidence="3 6" id="KW-1133">Transmembrane helix</keyword>
<evidence type="ECO:0000256" key="3">
    <source>
        <dbReference type="ARBA" id="ARBA00022989"/>
    </source>
</evidence>
<feature type="transmembrane region" description="Helical" evidence="6">
    <location>
        <begin position="275"/>
        <end position="294"/>
    </location>
</feature>
<evidence type="ECO:0000313" key="7">
    <source>
        <dbReference type="EMBL" id="QIV87062.1"/>
    </source>
</evidence>
<evidence type="ECO:0000313" key="8">
    <source>
        <dbReference type="Proteomes" id="UP000502331"/>
    </source>
</evidence>
<name>A0A6H0SHC6_9MICC</name>
<dbReference type="InterPro" id="IPR051328">
    <property type="entry name" value="T7SS_ABC-Transporter"/>
</dbReference>
<feature type="transmembrane region" description="Helical" evidence="6">
    <location>
        <begin position="622"/>
        <end position="643"/>
    </location>
</feature>
<feature type="region of interest" description="Disordered" evidence="5">
    <location>
        <begin position="35"/>
        <end position="73"/>
    </location>
</feature>
<feature type="transmembrane region" description="Helical" evidence="6">
    <location>
        <begin position="370"/>
        <end position="390"/>
    </location>
</feature>
<gene>
    <name evidence="7" type="ORF">D3791_07935</name>
</gene>
<evidence type="ECO:0000256" key="2">
    <source>
        <dbReference type="ARBA" id="ARBA00022692"/>
    </source>
</evidence>
<feature type="transmembrane region" description="Helical" evidence="6">
    <location>
        <begin position="215"/>
        <end position="238"/>
    </location>
</feature>
<evidence type="ECO:0000256" key="1">
    <source>
        <dbReference type="ARBA" id="ARBA00004141"/>
    </source>
</evidence>
<keyword evidence="4 6" id="KW-0472">Membrane</keyword>
<feature type="transmembrane region" description="Helical" evidence="6">
    <location>
        <begin position="592"/>
        <end position="610"/>
    </location>
</feature>
<dbReference type="AlphaFoldDB" id="A0A6H0SHC6"/>
<dbReference type="EMBL" id="CP032549">
    <property type="protein sequence ID" value="QIV87062.1"/>
    <property type="molecule type" value="Genomic_DNA"/>
</dbReference>
<sequence length="792" mass="85049">MAHLMSFYATWRKVVDVLHLNQFVSTRQLWLSKTEEQEHLSTAPADPQSTPPSRREAKQEQQNLTPQEAAAKRAKAEKIGRTVAVFIMPLMIVGMMIWGYLGAMHHQEAKNMPVAISATSSSAAEKFAKSLEEQNSDAVDITIADSGLEARTQVTDRDVTAAVVLDDKSATLYTASGAGVSSSSAITAVLTPVLAEDGFTINSQDLAPLPENDSMGMGAMLLSTAMITAGYMPWSLAFSNSPELLKRRRALPLLAGWSLLLSGLGILIGGPILGVIPAASIIPVWGTLALGVFAVGSSQVLLTRIFGAMAVIPGMFLFMVLGQPASNMGMSVYMLPKIFPFLHQFLPMPALGEAMRSVLYFDGNGAGKHILILIAGAVAAVLLTTFIDFLRVRKGKSPTPTQINVVSLHGGARPKNRAWRYITLGAVPFGMIAIMLTAMLGAMQEPTPRHMPVALVGSTTEQAQQMADSLNESMEGKFDFTILDNADDAKAMVEAQDLTGAFILPSQDDPQATIYTAQASGNAASQVVVQVFTQIGQSQKMAVDHQELAPLPDNDNIGTATMYYGMGWVMAGFMVIMVGSTAAPHVRPLKKLIPLLAVYSAFMSLVLYLIAGPFTNAVDGHFGKLFSVGMLAIFAVAMLTTVFNRLIGMLCLLPTMLLVMFLGVPASNGALSIYMEPRMFNILHDILPMPAAVESIRSILYFDSEGLSAHLVTLAIWALVCLAVTMVIDQLKPVRTTSHPVPEEELAALQGRALEAKATEAAQGADQIDAEAQHLIHDDHSQVEEEKDTVQV</sequence>
<dbReference type="PANTHER" id="PTHR43077:SF10">
    <property type="entry name" value="TRANSPORT PERMEASE PROTEIN"/>
    <property type="match status" value="1"/>
</dbReference>
<dbReference type="GO" id="GO:0016020">
    <property type="term" value="C:membrane"/>
    <property type="evidence" value="ECO:0007669"/>
    <property type="project" value="UniProtKB-SubCell"/>
</dbReference>